<sequence length="183" mass="21522">YDAFISYRSTQRDQNFVVNKMFYTLENIMGFKTCVHFRDFIPGTAIADNIVNAIQTSRRTILILSPDYIKGEWTRLEYQLAQQEMLKLRNRIIPVMLEDILDEKIDENLRYIIESVTYIKYPLREEGTKAEEDFWERIRLAMPKKRSHKNKSSDLVNNSIVNPNYDDNVAAKASTPMQVMSQL</sequence>
<evidence type="ECO:0000256" key="3">
    <source>
        <dbReference type="ARBA" id="ARBA00022729"/>
    </source>
</evidence>
<dbReference type="InterPro" id="IPR000157">
    <property type="entry name" value="TIR_dom"/>
</dbReference>
<dbReference type="SUPFAM" id="SSF52200">
    <property type="entry name" value="Toll/Interleukin receptor TIR domain"/>
    <property type="match status" value="1"/>
</dbReference>
<evidence type="ECO:0000313" key="7">
    <source>
        <dbReference type="Proteomes" id="UP000749559"/>
    </source>
</evidence>
<dbReference type="EMBL" id="CAIIXF020000010">
    <property type="protein sequence ID" value="CAH1795940.1"/>
    <property type="molecule type" value="Genomic_DNA"/>
</dbReference>
<evidence type="ECO:0000256" key="2">
    <source>
        <dbReference type="ARBA" id="ARBA00022692"/>
    </source>
</evidence>
<dbReference type="PANTHER" id="PTHR24365">
    <property type="entry name" value="TOLL-LIKE RECEPTOR"/>
    <property type="match status" value="1"/>
</dbReference>
<evidence type="ECO:0000256" key="4">
    <source>
        <dbReference type="ARBA" id="ARBA00022989"/>
    </source>
</evidence>
<dbReference type="InterPro" id="IPR035897">
    <property type="entry name" value="Toll_tir_struct_dom_sf"/>
</dbReference>
<keyword evidence="4" id="KW-1133">Transmembrane helix</keyword>
<gene>
    <name evidence="6" type="ORF">OFUS_LOCUS20405</name>
</gene>
<keyword evidence="5" id="KW-0472">Membrane</keyword>
<protein>
    <submittedName>
        <fullName evidence="6">Uncharacterized protein</fullName>
    </submittedName>
</protein>
<dbReference type="Pfam" id="PF01582">
    <property type="entry name" value="TIR"/>
    <property type="match status" value="1"/>
</dbReference>
<dbReference type="GO" id="GO:0038023">
    <property type="term" value="F:signaling receptor activity"/>
    <property type="evidence" value="ECO:0007669"/>
    <property type="project" value="TreeGrafter"/>
</dbReference>
<dbReference type="Proteomes" id="UP000749559">
    <property type="component" value="Unassembled WGS sequence"/>
</dbReference>
<dbReference type="GO" id="GO:0005886">
    <property type="term" value="C:plasma membrane"/>
    <property type="evidence" value="ECO:0007669"/>
    <property type="project" value="TreeGrafter"/>
</dbReference>
<dbReference type="PANTHER" id="PTHR24365:SF541">
    <property type="entry name" value="PROTEIN TOLL-RELATED"/>
    <property type="match status" value="1"/>
</dbReference>
<dbReference type="Gene3D" id="3.40.50.10140">
    <property type="entry name" value="Toll/interleukin-1 receptor homology (TIR) domain"/>
    <property type="match status" value="1"/>
</dbReference>
<keyword evidence="3" id="KW-0732">Signal</keyword>
<proteinExistence type="predicted"/>
<dbReference type="SMART" id="SM00255">
    <property type="entry name" value="TIR"/>
    <property type="match status" value="1"/>
</dbReference>
<dbReference type="PRINTS" id="PR01537">
    <property type="entry name" value="INTRLKN1R1F"/>
</dbReference>
<dbReference type="AlphaFoldDB" id="A0A8J1XT99"/>
<name>A0A8J1XT99_OWEFU</name>
<accession>A0A8J1XT99</accession>
<feature type="non-terminal residue" evidence="6">
    <location>
        <position position="1"/>
    </location>
</feature>
<comment type="caution">
    <text evidence="6">The sequence shown here is derived from an EMBL/GenBank/DDBJ whole genome shotgun (WGS) entry which is preliminary data.</text>
</comment>
<dbReference type="OrthoDB" id="1421090at2759"/>
<dbReference type="PROSITE" id="PS50104">
    <property type="entry name" value="TIR"/>
    <property type="match status" value="1"/>
</dbReference>
<evidence type="ECO:0000256" key="1">
    <source>
        <dbReference type="ARBA" id="ARBA00004370"/>
    </source>
</evidence>
<evidence type="ECO:0000256" key="5">
    <source>
        <dbReference type="ARBA" id="ARBA00023136"/>
    </source>
</evidence>
<dbReference type="GO" id="GO:0007165">
    <property type="term" value="P:signal transduction"/>
    <property type="evidence" value="ECO:0007669"/>
    <property type="project" value="InterPro"/>
</dbReference>
<keyword evidence="2" id="KW-0812">Transmembrane</keyword>
<evidence type="ECO:0000313" key="6">
    <source>
        <dbReference type="EMBL" id="CAH1795940.1"/>
    </source>
</evidence>
<comment type="subcellular location">
    <subcellularLocation>
        <location evidence="1">Membrane</location>
    </subcellularLocation>
</comment>
<organism evidence="6 7">
    <name type="scientific">Owenia fusiformis</name>
    <name type="common">Polychaete worm</name>
    <dbReference type="NCBI Taxonomy" id="6347"/>
    <lineage>
        <taxon>Eukaryota</taxon>
        <taxon>Metazoa</taxon>
        <taxon>Spiralia</taxon>
        <taxon>Lophotrochozoa</taxon>
        <taxon>Annelida</taxon>
        <taxon>Polychaeta</taxon>
        <taxon>Sedentaria</taxon>
        <taxon>Canalipalpata</taxon>
        <taxon>Sabellida</taxon>
        <taxon>Oweniida</taxon>
        <taxon>Oweniidae</taxon>
        <taxon>Owenia</taxon>
    </lineage>
</organism>
<reference evidence="6" key="1">
    <citation type="submission" date="2022-03" db="EMBL/GenBank/DDBJ databases">
        <authorList>
            <person name="Martin C."/>
        </authorList>
    </citation>
    <scope>NUCLEOTIDE SEQUENCE</scope>
</reference>
<keyword evidence="7" id="KW-1185">Reference proteome</keyword>